<feature type="domain" description="Calcineurin-like phosphoesterase" evidence="1">
    <location>
        <begin position="1"/>
        <end position="214"/>
    </location>
</feature>
<dbReference type="SUPFAM" id="SSF56300">
    <property type="entry name" value="Metallo-dependent phosphatases"/>
    <property type="match status" value="1"/>
</dbReference>
<name>A0ABM9PPZ9_9FLAO</name>
<keyword evidence="3" id="KW-1185">Reference proteome</keyword>
<organism evidence="2 3">
    <name type="scientific">Tenacibaculum vairaonense</name>
    <dbReference type="NCBI Taxonomy" id="3137860"/>
    <lineage>
        <taxon>Bacteria</taxon>
        <taxon>Pseudomonadati</taxon>
        <taxon>Bacteroidota</taxon>
        <taxon>Flavobacteriia</taxon>
        <taxon>Flavobacteriales</taxon>
        <taxon>Flavobacteriaceae</taxon>
        <taxon>Tenacibaculum</taxon>
    </lineage>
</organism>
<accession>A0ABM9PPZ9</accession>
<gene>
    <name evidence="2" type="ORF">T190115A13A_50049</name>
</gene>
<evidence type="ECO:0000313" key="3">
    <source>
        <dbReference type="Proteomes" id="UP001497602"/>
    </source>
</evidence>
<proteinExistence type="predicted"/>
<dbReference type="EMBL" id="CAXJRC010000042">
    <property type="protein sequence ID" value="CAL2107807.1"/>
    <property type="molecule type" value="Genomic_DNA"/>
</dbReference>
<dbReference type="RefSeq" id="WP_348739404.1">
    <property type="nucleotide sequence ID" value="NZ_CAXJRC010000042.1"/>
</dbReference>
<protein>
    <submittedName>
        <fullName evidence="2">Metallophosphoesterase</fullName>
    </submittedName>
</protein>
<sequence length="250" mass="29388">MKVQVCSDLHLEFKENREWLQKNPIIPKGEILIIAGDFYHLDKNFAALDFINKVSEEFEAIYIVPGNHEYYGGYDISTALGSTCKKVKNNVFIVNNYQTEIKGTKFIFSTMWSKIEKNIYEITQAVTDFRKIKFKNEQFNAIHFNKIHEASFNFIKKAVQSEGKKVVVTHHLPSYDCMNEAFKKSMFKTAFCVEKKEFIKNSNIDFWIYGHSHRNLGDLKIGNTQMISNQFGYVNWKEHETFDYERIIEI</sequence>
<evidence type="ECO:0000313" key="2">
    <source>
        <dbReference type="EMBL" id="CAL2107807.1"/>
    </source>
</evidence>
<dbReference type="PANTHER" id="PTHR37844">
    <property type="entry name" value="SER/THR PROTEIN PHOSPHATASE SUPERFAMILY (AFU_ORTHOLOGUE AFUA_1G14840)"/>
    <property type="match status" value="1"/>
</dbReference>
<evidence type="ECO:0000259" key="1">
    <source>
        <dbReference type="Pfam" id="PF00149"/>
    </source>
</evidence>
<dbReference type="InterPro" id="IPR029052">
    <property type="entry name" value="Metallo-depent_PP-like"/>
</dbReference>
<reference evidence="2 3" key="1">
    <citation type="submission" date="2024-05" db="EMBL/GenBank/DDBJ databases">
        <authorList>
            <person name="Duchaud E."/>
        </authorList>
    </citation>
    <scope>NUCLEOTIDE SEQUENCE [LARGE SCALE GENOMIC DNA]</scope>
    <source>
        <strain evidence="2">Ena-SAMPLE-TAB-13-05-2024-13:56:06:370-140305</strain>
    </source>
</reference>
<dbReference type="Proteomes" id="UP001497602">
    <property type="component" value="Unassembled WGS sequence"/>
</dbReference>
<comment type="caution">
    <text evidence="2">The sequence shown here is derived from an EMBL/GenBank/DDBJ whole genome shotgun (WGS) entry which is preliminary data.</text>
</comment>
<dbReference type="InterPro" id="IPR004843">
    <property type="entry name" value="Calcineurin-like_PHP"/>
</dbReference>
<dbReference type="PANTHER" id="PTHR37844:SF1">
    <property type="entry name" value="CALCINEURIN-LIKE PHOSPHOESTERASE DOMAIN-CONTAINING PROTEIN"/>
    <property type="match status" value="1"/>
</dbReference>
<dbReference type="Gene3D" id="3.60.21.10">
    <property type="match status" value="1"/>
</dbReference>
<dbReference type="Pfam" id="PF00149">
    <property type="entry name" value="Metallophos"/>
    <property type="match status" value="1"/>
</dbReference>